<proteinExistence type="predicted"/>
<accession>L8HY89</accession>
<feature type="non-terminal residue" evidence="1">
    <location>
        <position position="1"/>
    </location>
</feature>
<dbReference type="Proteomes" id="UP000011080">
    <property type="component" value="Unassembled WGS sequence"/>
</dbReference>
<sequence length="63" mass="7034">AHYSLVDGNRQDILETLLIAVSSGGYNCCKPQDFTKHILKPQMKEKSTFMTVTGFHGLYVIMG</sequence>
<protein>
    <submittedName>
        <fullName evidence="1">Uncharacterized protein</fullName>
    </submittedName>
</protein>
<dbReference type="EMBL" id="JH882579">
    <property type="protein sequence ID" value="ELR48923.1"/>
    <property type="molecule type" value="Genomic_DNA"/>
</dbReference>
<dbReference type="AlphaFoldDB" id="L8HY89"/>
<reference evidence="1 2" key="1">
    <citation type="journal article" date="2012" name="Nat. Genet.">
        <title>The yak genome and adaptation to life at high altitude.</title>
        <authorList>
            <person name="Qiu Q."/>
            <person name="Zhang G."/>
            <person name="Ma T."/>
            <person name="Qian W."/>
            <person name="Wang J."/>
            <person name="Ye Z."/>
            <person name="Cao C."/>
            <person name="Hu Q."/>
            <person name="Kim J."/>
            <person name="Larkin D.M."/>
            <person name="Auvil L."/>
            <person name="Capitanu B."/>
            <person name="Ma J."/>
            <person name="Lewin H.A."/>
            <person name="Qian X."/>
            <person name="Lang Y."/>
            <person name="Zhou R."/>
            <person name="Wang L."/>
            <person name="Wang K."/>
            <person name="Xia J."/>
            <person name="Liao S."/>
            <person name="Pan S."/>
            <person name="Lu X."/>
            <person name="Hou H."/>
            <person name="Wang Y."/>
            <person name="Zang X."/>
            <person name="Yin Y."/>
            <person name="Ma H."/>
            <person name="Zhang J."/>
            <person name="Wang Z."/>
            <person name="Zhang Y."/>
            <person name="Zhang D."/>
            <person name="Yonezawa T."/>
            <person name="Hasegawa M."/>
            <person name="Zhong Y."/>
            <person name="Liu W."/>
            <person name="Zhang Y."/>
            <person name="Huang Z."/>
            <person name="Zhang S."/>
            <person name="Long R."/>
            <person name="Yang H."/>
            <person name="Wang J."/>
            <person name="Lenstra J.A."/>
            <person name="Cooper D.N."/>
            <person name="Wu Y."/>
            <person name="Wang J."/>
            <person name="Shi P."/>
            <person name="Wang J."/>
            <person name="Liu J."/>
        </authorList>
    </citation>
    <scope>NUCLEOTIDE SEQUENCE [LARGE SCALE GENOMIC DNA]</scope>
    <source>
        <strain evidence="2">yakQH1</strain>
    </source>
</reference>
<evidence type="ECO:0000313" key="1">
    <source>
        <dbReference type="EMBL" id="ELR48923.1"/>
    </source>
</evidence>
<organism evidence="1 2">
    <name type="scientific">Bos mutus</name>
    <name type="common">wild yak</name>
    <dbReference type="NCBI Taxonomy" id="72004"/>
    <lineage>
        <taxon>Eukaryota</taxon>
        <taxon>Metazoa</taxon>
        <taxon>Chordata</taxon>
        <taxon>Craniata</taxon>
        <taxon>Vertebrata</taxon>
        <taxon>Euteleostomi</taxon>
        <taxon>Mammalia</taxon>
        <taxon>Eutheria</taxon>
        <taxon>Laurasiatheria</taxon>
        <taxon>Artiodactyla</taxon>
        <taxon>Ruminantia</taxon>
        <taxon>Pecora</taxon>
        <taxon>Bovidae</taxon>
        <taxon>Bovinae</taxon>
        <taxon>Bos</taxon>
    </lineage>
</organism>
<name>L8HY89_9CETA</name>
<evidence type="ECO:0000313" key="2">
    <source>
        <dbReference type="Proteomes" id="UP000011080"/>
    </source>
</evidence>
<feature type="non-terminal residue" evidence="1">
    <location>
        <position position="63"/>
    </location>
</feature>
<gene>
    <name evidence="1" type="ORF">M91_07667</name>
</gene>